<evidence type="ECO:0000256" key="1">
    <source>
        <dbReference type="SAM" id="Phobius"/>
    </source>
</evidence>
<accession>A0A5C3P1W4</accession>
<feature type="transmembrane region" description="Helical" evidence="1">
    <location>
        <begin position="12"/>
        <end position="31"/>
    </location>
</feature>
<dbReference type="InParanoid" id="A0A5C3P1W4"/>
<evidence type="ECO:0000259" key="2">
    <source>
        <dbReference type="Pfam" id="PF20151"/>
    </source>
</evidence>
<organism evidence="3 4">
    <name type="scientific">Polyporus arcularius HHB13444</name>
    <dbReference type="NCBI Taxonomy" id="1314778"/>
    <lineage>
        <taxon>Eukaryota</taxon>
        <taxon>Fungi</taxon>
        <taxon>Dikarya</taxon>
        <taxon>Basidiomycota</taxon>
        <taxon>Agaricomycotina</taxon>
        <taxon>Agaricomycetes</taxon>
        <taxon>Polyporales</taxon>
        <taxon>Polyporaceae</taxon>
        <taxon>Polyporus</taxon>
    </lineage>
</organism>
<feature type="domain" description="DUF6533" evidence="2">
    <location>
        <begin position="21"/>
        <end position="66"/>
    </location>
</feature>
<evidence type="ECO:0000313" key="3">
    <source>
        <dbReference type="EMBL" id="TFK83481.1"/>
    </source>
</evidence>
<feature type="transmembrane region" description="Helical" evidence="1">
    <location>
        <begin position="51"/>
        <end position="73"/>
    </location>
</feature>
<dbReference type="Proteomes" id="UP000308197">
    <property type="component" value="Unassembled WGS sequence"/>
</dbReference>
<feature type="transmembrane region" description="Helical" evidence="1">
    <location>
        <begin position="240"/>
        <end position="258"/>
    </location>
</feature>
<dbReference type="InterPro" id="IPR045340">
    <property type="entry name" value="DUF6533"/>
</dbReference>
<protein>
    <recommendedName>
        <fullName evidence="2">DUF6533 domain-containing protein</fullName>
    </recommendedName>
</protein>
<keyword evidence="4" id="KW-1185">Reference proteome</keyword>
<gene>
    <name evidence="3" type="ORF">K466DRAFT_555009</name>
</gene>
<dbReference type="AlphaFoldDB" id="A0A5C3P1W4"/>
<dbReference type="Pfam" id="PF20151">
    <property type="entry name" value="DUF6533"/>
    <property type="match status" value="1"/>
</dbReference>
<keyword evidence="1" id="KW-0472">Membrane</keyword>
<feature type="transmembrane region" description="Helical" evidence="1">
    <location>
        <begin position="125"/>
        <end position="145"/>
    </location>
</feature>
<dbReference type="EMBL" id="ML211390">
    <property type="protein sequence ID" value="TFK83481.1"/>
    <property type="molecule type" value="Genomic_DNA"/>
</dbReference>
<keyword evidence="1" id="KW-1133">Transmembrane helix</keyword>
<keyword evidence="1" id="KW-0812">Transmembrane</keyword>
<sequence length="342" mass="38063">MDSLQHSAEYYATALRVDTALTLAAFTVLYYDYALTVTSEIQWYWSPPSFSLSSFLFAISRYFGLLGPIPVFFEYVSTDFSEHSYTGRCRQFQLYHQVYAITSQGVVAILLILRTYALYNCSKRMLVVLIGMHIGGGIQCLTAVLTGKSVLTNDTSLGFSIPGCNLALTNDQSVQNPRSPRPSCHAEHHSCRRGIHLALAWSAMLWFDTCIFALTFWKAIQVRREVAGGLLVTIFRDGTVYYAILVAVNVVNILTFVLTPSNSPLKGTATTLTNVLSVTLTSRLMLNLRDPSIQTRRHVNGTSRYEPWSTGQFSSRMISFRAPTVAVDTFEMSETTGTDSSV</sequence>
<name>A0A5C3P1W4_9APHY</name>
<feature type="transmembrane region" description="Helical" evidence="1">
    <location>
        <begin position="198"/>
        <end position="220"/>
    </location>
</feature>
<evidence type="ECO:0000313" key="4">
    <source>
        <dbReference type="Proteomes" id="UP000308197"/>
    </source>
</evidence>
<feature type="transmembrane region" description="Helical" evidence="1">
    <location>
        <begin position="94"/>
        <end position="113"/>
    </location>
</feature>
<reference evidence="3 4" key="1">
    <citation type="journal article" date="2019" name="Nat. Ecol. Evol.">
        <title>Megaphylogeny resolves global patterns of mushroom evolution.</title>
        <authorList>
            <person name="Varga T."/>
            <person name="Krizsan K."/>
            <person name="Foldi C."/>
            <person name="Dima B."/>
            <person name="Sanchez-Garcia M."/>
            <person name="Sanchez-Ramirez S."/>
            <person name="Szollosi G.J."/>
            <person name="Szarkandi J.G."/>
            <person name="Papp V."/>
            <person name="Albert L."/>
            <person name="Andreopoulos W."/>
            <person name="Angelini C."/>
            <person name="Antonin V."/>
            <person name="Barry K.W."/>
            <person name="Bougher N.L."/>
            <person name="Buchanan P."/>
            <person name="Buyck B."/>
            <person name="Bense V."/>
            <person name="Catcheside P."/>
            <person name="Chovatia M."/>
            <person name="Cooper J."/>
            <person name="Damon W."/>
            <person name="Desjardin D."/>
            <person name="Finy P."/>
            <person name="Geml J."/>
            <person name="Haridas S."/>
            <person name="Hughes K."/>
            <person name="Justo A."/>
            <person name="Karasinski D."/>
            <person name="Kautmanova I."/>
            <person name="Kiss B."/>
            <person name="Kocsube S."/>
            <person name="Kotiranta H."/>
            <person name="LaButti K.M."/>
            <person name="Lechner B.E."/>
            <person name="Liimatainen K."/>
            <person name="Lipzen A."/>
            <person name="Lukacs Z."/>
            <person name="Mihaltcheva S."/>
            <person name="Morgado L.N."/>
            <person name="Niskanen T."/>
            <person name="Noordeloos M.E."/>
            <person name="Ohm R.A."/>
            <person name="Ortiz-Santana B."/>
            <person name="Ovrebo C."/>
            <person name="Racz N."/>
            <person name="Riley R."/>
            <person name="Savchenko A."/>
            <person name="Shiryaev A."/>
            <person name="Soop K."/>
            <person name="Spirin V."/>
            <person name="Szebenyi C."/>
            <person name="Tomsovsky M."/>
            <person name="Tulloss R.E."/>
            <person name="Uehling J."/>
            <person name="Grigoriev I.V."/>
            <person name="Vagvolgyi C."/>
            <person name="Papp T."/>
            <person name="Martin F.M."/>
            <person name="Miettinen O."/>
            <person name="Hibbett D.S."/>
            <person name="Nagy L.G."/>
        </authorList>
    </citation>
    <scope>NUCLEOTIDE SEQUENCE [LARGE SCALE GENOMIC DNA]</scope>
    <source>
        <strain evidence="3 4">HHB13444</strain>
    </source>
</reference>
<proteinExistence type="predicted"/>